<dbReference type="GO" id="GO:0005829">
    <property type="term" value="C:cytosol"/>
    <property type="evidence" value="ECO:0007669"/>
    <property type="project" value="TreeGrafter"/>
</dbReference>
<evidence type="ECO:0000256" key="10">
    <source>
        <dbReference type="ARBA" id="ARBA00047317"/>
    </source>
</evidence>
<organism evidence="13 14">
    <name type="scientific">Pseudogulbenkiania subflava DSM 22618</name>
    <dbReference type="NCBI Taxonomy" id="1123014"/>
    <lineage>
        <taxon>Bacteria</taxon>
        <taxon>Pseudomonadati</taxon>
        <taxon>Pseudomonadota</taxon>
        <taxon>Betaproteobacteria</taxon>
        <taxon>Neisseriales</taxon>
        <taxon>Chromobacteriaceae</taxon>
        <taxon>Pseudogulbenkiania</taxon>
    </lineage>
</organism>
<dbReference type="EMBL" id="FXAG01000021">
    <property type="protein sequence ID" value="SMF44407.1"/>
    <property type="molecule type" value="Genomic_DNA"/>
</dbReference>
<evidence type="ECO:0000256" key="2">
    <source>
        <dbReference type="ARBA" id="ARBA00002901"/>
    </source>
</evidence>
<evidence type="ECO:0000256" key="4">
    <source>
        <dbReference type="ARBA" id="ARBA00010763"/>
    </source>
</evidence>
<dbReference type="InterPro" id="IPR036135">
    <property type="entry name" value="MoeA_linker/N_sf"/>
</dbReference>
<dbReference type="Pfam" id="PF03453">
    <property type="entry name" value="MoeA_N"/>
    <property type="match status" value="1"/>
</dbReference>
<evidence type="ECO:0000256" key="3">
    <source>
        <dbReference type="ARBA" id="ARBA00005046"/>
    </source>
</evidence>
<dbReference type="Gene3D" id="3.40.980.10">
    <property type="entry name" value="MoaB/Mog-like domain"/>
    <property type="match status" value="1"/>
</dbReference>
<dbReference type="PANTHER" id="PTHR10192:SF5">
    <property type="entry name" value="GEPHYRIN"/>
    <property type="match status" value="1"/>
</dbReference>
<dbReference type="SUPFAM" id="SSF53218">
    <property type="entry name" value="Molybdenum cofactor biosynthesis proteins"/>
    <property type="match status" value="1"/>
</dbReference>
<evidence type="ECO:0000256" key="8">
    <source>
        <dbReference type="ARBA" id="ARBA00022842"/>
    </source>
</evidence>
<dbReference type="NCBIfam" id="TIGR00177">
    <property type="entry name" value="molyb_syn"/>
    <property type="match status" value="1"/>
</dbReference>
<dbReference type="InterPro" id="IPR001453">
    <property type="entry name" value="MoaB/Mog_dom"/>
</dbReference>
<dbReference type="GO" id="GO:0061599">
    <property type="term" value="F:molybdopterin molybdotransferase activity"/>
    <property type="evidence" value="ECO:0007669"/>
    <property type="project" value="UniProtKB-UniRule"/>
</dbReference>
<dbReference type="InterPro" id="IPR036425">
    <property type="entry name" value="MoaB/Mog-like_dom_sf"/>
</dbReference>
<comment type="similarity">
    <text evidence="4 11">Belongs to the MoeA family.</text>
</comment>
<feature type="domain" description="MoaB/Mog" evidence="12">
    <location>
        <begin position="176"/>
        <end position="313"/>
    </location>
</feature>
<keyword evidence="9 11" id="KW-0501">Molybdenum cofactor biosynthesis</keyword>
<keyword evidence="6 11" id="KW-0808">Transferase</keyword>
<evidence type="ECO:0000259" key="12">
    <source>
        <dbReference type="SMART" id="SM00852"/>
    </source>
</evidence>
<evidence type="ECO:0000256" key="6">
    <source>
        <dbReference type="ARBA" id="ARBA00022679"/>
    </source>
</evidence>
<dbReference type="AlphaFoldDB" id="A0A1Y6C5P5"/>
<evidence type="ECO:0000256" key="7">
    <source>
        <dbReference type="ARBA" id="ARBA00022723"/>
    </source>
</evidence>
<name>A0A1Y6C5P5_9NEIS</name>
<dbReference type="InterPro" id="IPR038987">
    <property type="entry name" value="MoeA-like"/>
</dbReference>
<keyword evidence="8 11" id="KW-0460">Magnesium</keyword>
<keyword evidence="5 11" id="KW-0500">Molybdenum</keyword>
<dbReference type="GO" id="GO:0006777">
    <property type="term" value="P:Mo-molybdopterin cofactor biosynthetic process"/>
    <property type="evidence" value="ECO:0007669"/>
    <property type="project" value="UniProtKB-UniRule"/>
</dbReference>
<dbReference type="CDD" id="cd00887">
    <property type="entry name" value="MoeA"/>
    <property type="match status" value="1"/>
</dbReference>
<accession>A0A1Y6C5P5</accession>
<evidence type="ECO:0000313" key="13">
    <source>
        <dbReference type="EMBL" id="SMF44407.1"/>
    </source>
</evidence>
<comment type="pathway">
    <text evidence="3 11">Cofactor biosynthesis; molybdopterin biosynthesis.</text>
</comment>
<keyword evidence="7 11" id="KW-0479">Metal-binding</keyword>
<dbReference type="NCBIfam" id="NF045515">
    <property type="entry name" value="Glp_gephyrin"/>
    <property type="match status" value="1"/>
</dbReference>
<dbReference type="Pfam" id="PF03454">
    <property type="entry name" value="MoeA_C"/>
    <property type="match status" value="1"/>
</dbReference>
<dbReference type="PANTHER" id="PTHR10192">
    <property type="entry name" value="MOLYBDOPTERIN BIOSYNTHESIS PROTEIN"/>
    <property type="match status" value="1"/>
</dbReference>
<dbReference type="EC" id="2.10.1.1" evidence="11"/>
<dbReference type="STRING" id="1123014.SAMN02745746_03301"/>
<dbReference type="FunFam" id="2.170.190.11:FF:000001">
    <property type="entry name" value="Molybdopterin molybdenumtransferase"/>
    <property type="match status" value="1"/>
</dbReference>
<dbReference type="Gene3D" id="2.40.340.10">
    <property type="entry name" value="MoeA, C-terminal, domain IV"/>
    <property type="match status" value="1"/>
</dbReference>
<dbReference type="SMART" id="SM00852">
    <property type="entry name" value="MoCF_biosynth"/>
    <property type="match status" value="1"/>
</dbReference>
<evidence type="ECO:0000256" key="1">
    <source>
        <dbReference type="ARBA" id="ARBA00001946"/>
    </source>
</evidence>
<dbReference type="SUPFAM" id="SSF63867">
    <property type="entry name" value="MoeA C-terminal domain-like"/>
    <property type="match status" value="1"/>
</dbReference>
<reference evidence="14" key="1">
    <citation type="submission" date="2017-04" db="EMBL/GenBank/DDBJ databases">
        <authorList>
            <person name="Varghese N."/>
            <person name="Submissions S."/>
        </authorList>
    </citation>
    <scope>NUCLEOTIDE SEQUENCE [LARGE SCALE GENOMIC DNA]</scope>
    <source>
        <strain evidence="14">DSM 22618</strain>
    </source>
</reference>
<evidence type="ECO:0000256" key="5">
    <source>
        <dbReference type="ARBA" id="ARBA00022505"/>
    </source>
</evidence>
<dbReference type="GO" id="GO:0046872">
    <property type="term" value="F:metal ion binding"/>
    <property type="evidence" value="ECO:0007669"/>
    <property type="project" value="UniProtKB-UniRule"/>
</dbReference>
<evidence type="ECO:0000256" key="9">
    <source>
        <dbReference type="ARBA" id="ARBA00023150"/>
    </source>
</evidence>
<comment type="catalytic activity">
    <reaction evidence="10">
        <text>adenylyl-molybdopterin + molybdate = Mo-molybdopterin + AMP + H(+)</text>
        <dbReference type="Rhea" id="RHEA:35047"/>
        <dbReference type="ChEBI" id="CHEBI:15378"/>
        <dbReference type="ChEBI" id="CHEBI:36264"/>
        <dbReference type="ChEBI" id="CHEBI:62727"/>
        <dbReference type="ChEBI" id="CHEBI:71302"/>
        <dbReference type="ChEBI" id="CHEBI:456215"/>
        <dbReference type="EC" id="2.10.1.1"/>
    </reaction>
</comment>
<dbReference type="Gene3D" id="2.170.190.11">
    <property type="entry name" value="Molybdopterin biosynthesis moea protein, domain 3"/>
    <property type="match status" value="1"/>
</dbReference>
<evidence type="ECO:0000256" key="11">
    <source>
        <dbReference type="RuleBase" id="RU365090"/>
    </source>
</evidence>
<proteinExistence type="inferred from homology"/>
<dbReference type="Gene3D" id="3.90.105.10">
    <property type="entry name" value="Molybdopterin biosynthesis moea protein, domain 2"/>
    <property type="match status" value="1"/>
</dbReference>
<dbReference type="SUPFAM" id="SSF63882">
    <property type="entry name" value="MoeA N-terminal region -like"/>
    <property type="match status" value="1"/>
</dbReference>
<sequence length="400" mass="42033">MQNMLTVDEAASWLLSRADAVTETETVSLLEACGRVLAVPVVATLDVPPHDNSAMDGYALRVADFGQPLPVSQRIPAGHVPDALQPGSVARIFTGAPIPAGADAVVMQEQCEVLEDGRVAIQKAPVGGQNIRRAGEDIANGQTVLATGQRLSTADIGLLASLGIAEVTVVRPLRVAVFFTGDELVEPGLPLGPGQIYNSNRYWLVPALMQLGCEVSDLGIIPDELQATREALRDAADFADVIMTCGGVSVGEEDHVKAAVEAEGALDLWKIAIKPGKPLASGKVGGADFIGLPGNPVSGFVTFAVLVKAFLQRRAGVADAAGATTVRYPAAFDWTRPDAKRVEFLRVRRVVRDGQTVLERYPNQGSGVLTSCAWADGLVRLAPGQAVAAGDLVDFIALEF</sequence>
<dbReference type="InterPro" id="IPR005111">
    <property type="entry name" value="MoeA_C_domain_IV"/>
</dbReference>
<comment type="cofactor">
    <cofactor evidence="1 11">
        <name>Mg(2+)</name>
        <dbReference type="ChEBI" id="CHEBI:18420"/>
    </cofactor>
</comment>
<dbReference type="InterPro" id="IPR036688">
    <property type="entry name" value="MoeA_C_domain_IV_sf"/>
</dbReference>
<protein>
    <recommendedName>
        <fullName evidence="11">Molybdopterin molybdenumtransferase</fullName>
        <ecNumber evidence="11">2.10.1.1</ecNumber>
    </recommendedName>
</protein>
<gene>
    <name evidence="13" type="ORF">SAMN02745746_03301</name>
</gene>
<dbReference type="Proteomes" id="UP000192920">
    <property type="component" value="Unassembled WGS sequence"/>
</dbReference>
<evidence type="ECO:0000313" key="14">
    <source>
        <dbReference type="Proteomes" id="UP000192920"/>
    </source>
</evidence>
<keyword evidence="14" id="KW-1185">Reference proteome</keyword>
<dbReference type="Pfam" id="PF00994">
    <property type="entry name" value="MoCF_biosynth"/>
    <property type="match status" value="1"/>
</dbReference>
<dbReference type="UniPathway" id="UPA00344"/>
<dbReference type="InterPro" id="IPR005110">
    <property type="entry name" value="MoeA_linker/N"/>
</dbReference>
<dbReference type="FunFam" id="3.40.980.10:FF:000004">
    <property type="entry name" value="Molybdopterin molybdenumtransferase"/>
    <property type="match status" value="1"/>
</dbReference>
<comment type="function">
    <text evidence="2 11">Catalyzes the insertion of molybdate into adenylated molybdopterin with the concomitant release of AMP.</text>
</comment>